<feature type="domain" description="Putative regulatory protein FmdB zinc ribbon" evidence="1">
    <location>
        <begin position="1"/>
        <end position="40"/>
    </location>
</feature>
<dbReference type="AlphaFoldDB" id="A0A2D2D441"/>
<evidence type="ECO:0000313" key="2">
    <source>
        <dbReference type="EMBL" id="ATQ69781.1"/>
    </source>
</evidence>
<dbReference type="Proteomes" id="UP000230709">
    <property type="component" value="Chromosome"/>
</dbReference>
<keyword evidence="3" id="KW-1185">Reference proteome</keyword>
<dbReference type="STRING" id="595536.GCA_000178815_01342"/>
<dbReference type="SMART" id="SM00834">
    <property type="entry name" value="CxxC_CXXC_SSSS"/>
    <property type="match status" value="1"/>
</dbReference>
<organism evidence="2 3">
    <name type="scientific">Methylosinus trichosporium (strain ATCC 35070 / NCIMB 11131 / UNIQEM 75 / OB3b)</name>
    <dbReference type="NCBI Taxonomy" id="595536"/>
    <lineage>
        <taxon>Bacteria</taxon>
        <taxon>Pseudomonadati</taxon>
        <taxon>Pseudomonadota</taxon>
        <taxon>Alphaproteobacteria</taxon>
        <taxon>Hyphomicrobiales</taxon>
        <taxon>Methylocystaceae</taxon>
        <taxon>Methylosinus</taxon>
    </lineage>
</organism>
<dbReference type="KEGG" id="mtw:CQW49_19250"/>
<dbReference type="RefSeq" id="WP_003612559.1">
    <property type="nucleotide sequence ID" value="NZ_ADVE02000001.1"/>
</dbReference>
<evidence type="ECO:0000259" key="1">
    <source>
        <dbReference type="SMART" id="SM00834"/>
    </source>
</evidence>
<protein>
    <submittedName>
        <fullName evidence="2">Zinc ribbon domain-containing protein</fullName>
    </submittedName>
</protein>
<dbReference type="NCBIfam" id="TIGR02605">
    <property type="entry name" value="CxxC_CxxC_SSSS"/>
    <property type="match status" value="1"/>
</dbReference>
<proteinExistence type="predicted"/>
<sequence length="77" mass="7518">MPLYAYSCDSCGHGFETLVRSDDVPQCPACGGADLTRQLSVIAKPASGGGAMAEAPCASMDGPGGCGAGCPAFSDCG</sequence>
<evidence type="ECO:0000313" key="3">
    <source>
        <dbReference type="Proteomes" id="UP000230709"/>
    </source>
</evidence>
<dbReference type="Pfam" id="PF09723">
    <property type="entry name" value="Zn_ribbon_8"/>
    <property type="match status" value="1"/>
</dbReference>
<gene>
    <name evidence="2" type="ORF">CQW49_19250</name>
</gene>
<accession>A0A2D2D441</accession>
<reference evidence="3" key="1">
    <citation type="submission" date="2017-10" db="EMBL/GenBank/DDBJ databases">
        <title>Completed PacBio SMRT sequence of Methylosinus trichosporium OB3b reveals presence of a third large plasmid.</title>
        <authorList>
            <person name="Charles T.C."/>
            <person name="Lynch M.D.J."/>
            <person name="Heil J.R."/>
            <person name="Cheng J."/>
        </authorList>
    </citation>
    <scope>NUCLEOTIDE SEQUENCE [LARGE SCALE GENOMIC DNA]</scope>
    <source>
        <strain evidence="3">OB3b</strain>
    </source>
</reference>
<dbReference type="EMBL" id="CP023737">
    <property type="protein sequence ID" value="ATQ69781.1"/>
    <property type="molecule type" value="Genomic_DNA"/>
</dbReference>
<dbReference type="InterPro" id="IPR013429">
    <property type="entry name" value="Regulatory_FmdB_Zinc_ribbon"/>
</dbReference>
<name>A0A2D2D441_METT3</name>